<organism evidence="1 2">
    <name type="scientific">Pluteus cervinus</name>
    <dbReference type="NCBI Taxonomy" id="181527"/>
    <lineage>
        <taxon>Eukaryota</taxon>
        <taxon>Fungi</taxon>
        <taxon>Dikarya</taxon>
        <taxon>Basidiomycota</taxon>
        <taxon>Agaricomycotina</taxon>
        <taxon>Agaricomycetes</taxon>
        <taxon>Agaricomycetidae</taxon>
        <taxon>Agaricales</taxon>
        <taxon>Pluteineae</taxon>
        <taxon>Pluteaceae</taxon>
        <taxon>Pluteus</taxon>
    </lineage>
</organism>
<evidence type="ECO:0000313" key="1">
    <source>
        <dbReference type="EMBL" id="TFK68386.1"/>
    </source>
</evidence>
<dbReference type="EMBL" id="ML208353">
    <property type="protein sequence ID" value="TFK68386.1"/>
    <property type="molecule type" value="Genomic_DNA"/>
</dbReference>
<proteinExistence type="predicted"/>
<keyword evidence="2" id="KW-1185">Reference proteome</keyword>
<accession>A0ACD3ASV5</accession>
<protein>
    <submittedName>
        <fullName evidence="1">Uncharacterized protein</fullName>
    </submittedName>
</protein>
<reference evidence="1 2" key="1">
    <citation type="journal article" date="2019" name="Nat. Ecol. Evol.">
        <title>Megaphylogeny resolves global patterns of mushroom evolution.</title>
        <authorList>
            <person name="Varga T."/>
            <person name="Krizsan K."/>
            <person name="Foldi C."/>
            <person name="Dima B."/>
            <person name="Sanchez-Garcia M."/>
            <person name="Sanchez-Ramirez S."/>
            <person name="Szollosi G.J."/>
            <person name="Szarkandi J.G."/>
            <person name="Papp V."/>
            <person name="Albert L."/>
            <person name="Andreopoulos W."/>
            <person name="Angelini C."/>
            <person name="Antonin V."/>
            <person name="Barry K.W."/>
            <person name="Bougher N.L."/>
            <person name="Buchanan P."/>
            <person name="Buyck B."/>
            <person name="Bense V."/>
            <person name="Catcheside P."/>
            <person name="Chovatia M."/>
            <person name="Cooper J."/>
            <person name="Damon W."/>
            <person name="Desjardin D."/>
            <person name="Finy P."/>
            <person name="Geml J."/>
            <person name="Haridas S."/>
            <person name="Hughes K."/>
            <person name="Justo A."/>
            <person name="Karasinski D."/>
            <person name="Kautmanova I."/>
            <person name="Kiss B."/>
            <person name="Kocsube S."/>
            <person name="Kotiranta H."/>
            <person name="LaButti K.M."/>
            <person name="Lechner B.E."/>
            <person name="Liimatainen K."/>
            <person name="Lipzen A."/>
            <person name="Lukacs Z."/>
            <person name="Mihaltcheva S."/>
            <person name="Morgado L.N."/>
            <person name="Niskanen T."/>
            <person name="Noordeloos M.E."/>
            <person name="Ohm R.A."/>
            <person name="Ortiz-Santana B."/>
            <person name="Ovrebo C."/>
            <person name="Racz N."/>
            <person name="Riley R."/>
            <person name="Savchenko A."/>
            <person name="Shiryaev A."/>
            <person name="Soop K."/>
            <person name="Spirin V."/>
            <person name="Szebenyi C."/>
            <person name="Tomsovsky M."/>
            <person name="Tulloss R.E."/>
            <person name="Uehling J."/>
            <person name="Grigoriev I.V."/>
            <person name="Vagvolgyi C."/>
            <person name="Papp T."/>
            <person name="Martin F.M."/>
            <person name="Miettinen O."/>
            <person name="Hibbett D.S."/>
            <person name="Nagy L.G."/>
        </authorList>
    </citation>
    <scope>NUCLEOTIDE SEQUENCE [LARGE SCALE GENOMIC DNA]</scope>
    <source>
        <strain evidence="1 2">NL-1719</strain>
    </source>
</reference>
<evidence type="ECO:0000313" key="2">
    <source>
        <dbReference type="Proteomes" id="UP000308600"/>
    </source>
</evidence>
<gene>
    <name evidence="1" type="ORF">BDN72DRAFT_682356</name>
</gene>
<name>A0ACD3ASV5_9AGAR</name>
<dbReference type="Proteomes" id="UP000308600">
    <property type="component" value="Unassembled WGS sequence"/>
</dbReference>
<sequence>MSSSSFIHHLTPASARQKIDEDIAQLKIRLNILKSTQTTTIPISHPHPEIIELEARIIALKSTRNSFSAISRLHPDIMQEIFVFTSRSWIPILSGEVIRHGSFTPAKGEIGRASLALGWVCHTWRNLAHQTSALWSYVDFINPTWVEAALSRTREAQLYLDIREPPRDEKVNDRLVSFCCENLHRIGTLRLSNGSVHHNNLQLDRIWDPLWAAPTTKPLLVELTLHSVPLPINLSGDSLIFIPCPPSAHPHDMPI</sequence>